<dbReference type="InterPro" id="IPR001245">
    <property type="entry name" value="Ser-Thr/Tyr_kinase_cat_dom"/>
</dbReference>
<dbReference type="Pfam" id="PF07714">
    <property type="entry name" value="PK_Tyr_Ser-Thr"/>
    <property type="match status" value="1"/>
</dbReference>
<keyword evidence="5" id="KW-0067">ATP-binding</keyword>
<keyword evidence="3" id="KW-0547">Nucleotide-binding</keyword>
<dbReference type="SUPFAM" id="SSF56112">
    <property type="entry name" value="Protein kinase-like (PK-like)"/>
    <property type="match status" value="1"/>
</dbReference>
<dbReference type="AlphaFoldDB" id="Q0D5T5"/>
<protein>
    <submittedName>
        <fullName evidence="7">Os07g0537400 protein</fullName>
    </submittedName>
</protein>
<evidence type="ECO:0000256" key="1">
    <source>
        <dbReference type="ARBA" id="ARBA00022527"/>
    </source>
</evidence>
<dbReference type="Gene3D" id="1.10.510.10">
    <property type="entry name" value="Transferase(Phosphotransferase) domain 1"/>
    <property type="match status" value="1"/>
</dbReference>
<evidence type="ECO:0000256" key="4">
    <source>
        <dbReference type="ARBA" id="ARBA00022777"/>
    </source>
</evidence>
<name>Q0D5T5_ORYSJ</name>
<dbReference type="KEGG" id="dosa:Os07g0537400"/>
<evidence type="ECO:0000256" key="2">
    <source>
        <dbReference type="ARBA" id="ARBA00022679"/>
    </source>
</evidence>
<dbReference type="PANTHER" id="PTHR27002">
    <property type="entry name" value="RECEPTOR-LIKE SERINE/THREONINE-PROTEIN KINASE SD1-8"/>
    <property type="match status" value="1"/>
</dbReference>
<reference evidence="7 8" key="1">
    <citation type="journal article" date="2005" name="Nature">
        <title>The map-based sequence of the rice genome.</title>
        <authorList>
            <consortium name="International rice genome sequencing project (IRGSP)"/>
            <person name="Matsumoto T."/>
            <person name="Wu J."/>
            <person name="Kanamori H."/>
            <person name="Katayose Y."/>
            <person name="Fujisawa M."/>
            <person name="Namiki N."/>
            <person name="Mizuno H."/>
            <person name="Yamamoto K."/>
            <person name="Antonio B.A."/>
            <person name="Baba T."/>
            <person name="Sakata K."/>
            <person name="Nagamura Y."/>
            <person name="Aoki H."/>
            <person name="Arikawa K."/>
            <person name="Arita K."/>
            <person name="Bito T."/>
            <person name="Chiden Y."/>
            <person name="Fujitsuka N."/>
            <person name="Fukunaka R."/>
            <person name="Hamada M."/>
            <person name="Harada C."/>
            <person name="Hayashi A."/>
            <person name="Hijishita S."/>
            <person name="Honda M."/>
            <person name="Hosokawa S."/>
            <person name="Ichikawa Y."/>
            <person name="Idonuma A."/>
            <person name="Iijima M."/>
            <person name="Ikeda M."/>
            <person name="Ikeno M."/>
            <person name="Ito K."/>
            <person name="Ito S."/>
            <person name="Ito T."/>
            <person name="Ito Y."/>
            <person name="Ito Y."/>
            <person name="Iwabuchi A."/>
            <person name="Kamiya K."/>
            <person name="Karasawa W."/>
            <person name="Kurita K."/>
            <person name="Katagiri S."/>
            <person name="Kikuta A."/>
            <person name="Kobayashi H."/>
            <person name="Kobayashi N."/>
            <person name="Machita K."/>
            <person name="Maehara T."/>
            <person name="Masukawa M."/>
            <person name="Mizubayashi T."/>
            <person name="Mukai Y."/>
            <person name="Nagasaki H."/>
            <person name="Nagata Y."/>
            <person name="Naito S."/>
            <person name="Nakashima M."/>
            <person name="Nakama Y."/>
            <person name="Nakamichi Y."/>
            <person name="Nakamura M."/>
            <person name="Meguro A."/>
            <person name="Negishi M."/>
            <person name="Ohta I."/>
            <person name="Ohta T."/>
            <person name="Okamoto M."/>
            <person name="Ono N."/>
            <person name="Saji S."/>
            <person name="Sakaguchi M."/>
            <person name="Sakai K."/>
            <person name="Shibata M."/>
            <person name="Shimokawa T."/>
            <person name="Song J."/>
            <person name="Takazaki Y."/>
            <person name="Terasawa K."/>
            <person name="Tsugane M."/>
            <person name="Tsuji K."/>
            <person name="Ueda S."/>
            <person name="Waki K."/>
            <person name="Yamagata H."/>
            <person name="Yamamoto M."/>
            <person name="Yamamoto S."/>
            <person name="Yamane H."/>
            <person name="Yoshiki S."/>
            <person name="Yoshihara R."/>
            <person name="Yukawa K."/>
            <person name="Zhong H."/>
            <person name="Yano M."/>
            <person name="Yuan Q."/>
            <person name="Ouyang S."/>
            <person name="Liu J."/>
            <person name="Jones K.M."/>
            <person name="Gansberger K."/>
            <person name="Moffat K."/>
            <person name="Hill J."/>
            <person name="Bera J."/>
            <person name="Fadrosh D."/>
            <person name="Jin S."/>
            <person name="Johri S."/>
            <person name="Kim M."/>
            <person name="Overton L."/>
            <person name="Reardon M."/>
            <person name="Tsitrin T."/>
            <person name="Vuong H."/>
            <person name="Weaver B."/>
            <person name="Ciecko A."/>
            <person name="Tallon L."/>
            <person name="Jackson J."/>
            <person name="Pai G."/>
            <person name="Aken S.V."/>
            <person name="Utterback T."/>
            <person name="Reidmuller S."/>
            <person name="Feldblyum T."/>
            <person name="Hsiao J."/>
            <person name="Zismann V."/>
            <person name="Iobst S."/>
            <person name="de Vazeille A.R."/>
            <person name="Buell C.R."/>
            <person name="Ying K."/>
            <person name="Li Y."/>
            <person name="Lu T."/>
            <person name="Huang Y."/>
            <person name="Zhao Q."/>
            <person name="Feng Q."/>
            <person name="Zhang L."/>
            <person name="Zhu J."/>
            <person name="Weng Q."/>
            <person name="Mu J."/>
            <person name="Lu Y."/>
            <person name="Fan D."/>
            <person name="Liu Y."/>
            <person name="Guan J."/>
            <person name="Zhang Y."/>
            <person name="Yu S."/>
            <person name="Liu X."/>
            <person name="Zhang Y."/>
            <person name="Hong G."/>
            <person name="Han B."/>
            <person name="Choisne N."/>
            <person name="Demange N."/>
            <person name="Orjeda G."/>
            <person name="Samain S."/>
            <person name="Cattolico L."/>
            <person name="Pelletier E."/>
            <person name="Couloux A."/>
            <person name="Segurens B."/>
            <person name="Wincker P."/>
            <person name="D'Hont A."/>
            <person name="Scarpelli C."/>
            <person name="Weissenbach J."/>
            <person name="Salanoubat M."/>
            <person name="Quetier F."/>
            <person name="Yu Y."/>
            <person name="Kim H.R."/>
            <person name="Rambo T."/>
            <person name="Currie J."/>
            <person name="Collura K."/>
            <person name="Luo M."/>
            <person name="Yang T."/>
            <person name="Ammiraju J.S.S."/>
            <person name="Engler F."/>
            <person name="Soderlund C."/>
            <person name="Wing R.A."/>
            <person name="Palmer L.E."/>
            <person name="de la Bastide M."/>
            <person name="Spiegel L."/>
            <person name="Nascimento L."/>
            <person name="Zutavern T."/>
            <person name="O'Shaughnessy A."/>
            <person name="Dike S."/>
            <person name="Dedhia N."/>
            <person name="Preston R."/>
            <person name="Balija V."/>
            <person name="McCombie W.R."/>
            <person name="Chow T."/>
            <person name="Chen H."/>
            <person name="Chung M."/>
            <person name="Chen C."/>
            <person name="Shaw J."/>
            <person name="Wu H."/>
            <person name="Hsiao K."/>
            <person name="Chao Y."/>
            <person name="Chu M."/>
            <person name="Cheng C."/>
            <person name="Hour A."/>
            <person name="Lee P."/>
            <person name="Lin S."/>
            <person name="Lin Y."/>
            <person name="Liou J."/>
            <person name="Liu S."/>
            <person name="Hsing Y."/>
            <person name="Raghuvanshi S."/>
            <person name="Mohanty A."/>
            <person name="Bharti A.K."/>
            <person name="Gaur A."/>
            <person name="Gupta V."/>
            <person name="Kumar D."/>
            <person name="Ravi V."/>
            <person name="Vij S."/>
            <person name="Kapur A."/>
            <person name="Khurana P."/>
            <person name="Khurana P."/>
            <person name="Khurana J.P."/>
            <person name="Tyagi A.K."/>
            <person name="Gaikwad K."/>
            <person name="Singh A."/>
            <person name="Dalal V."/>
            <person name="Srivastava S."/>
            <person name="Dixit A."/>
            <person name="Pal A.K."/>
            <person name="Ghazi I.A."/>
            <person name="Yadav M."/>
            <person name="Pandit A."/>
            <person name="Bhargava A."/>
            <person name="Sureshbabu K."/>
            <person name="Batra K."/>
            <person name="Sharma T.R."/>
            <person name="Mohapatra T."/>
            <person name="Singh N.K."/>
            <person name="Messing J."/>
            <person name="Nelson A.B."/>
            <person name="Fuks G."/>
            <person name="Kavchok S."/>
            <person name="Keizer G."/>
            <person name="Linton E."/>
            <person name="Llaca V."/>
            <person name="Song R."/>
            <person name="Tanyolac B."/>
            <person name="Young S."/>
            <person name="Ho-Il K."/>
            <person name="Hahn J.H."/>
            <person name="Sangsakoo G."/>
            <person name="Vanavichit A."/>
            <person name="de Mattos Luiz.A.T."/>
            <person name="Zimmer P.D."/>
            <person name="Malone G."/>
            <person name="Dellagostin O."/>
            <person name="de Oliveira A.C."/>
            <person name="Bevan M."/>
            <person name="Bancroft I."/>
            <person name="Minx P."/>
            <person name="Cordum H."/>
            <person name="Wilson R."/>
            <person name="Cheng Z."/>
            <person name="Jin W."/>
            <person name="Jiang J."/>
            <person name="Leong S.A."/>
            <person name="Iwama H."/>
            <person name="Gojobori T."/>
            <person name="Itoh T."/>
            <person name="Niimura Y."/>
            <person name="Fujii Y."/>
            <person name="Habara T."/>
            <person name="Sakai H."/>
            <person name="Sato Y."/>
            <person name="Wilson G."/>
            <person name="Kumar K."/>
            <person name="McCouch S."/>
            <person name="Juretic N."/>
            <person name="Hoen D."/>
            <person name="Wright S."/>
            <person name="Bruskiewich R."/>
            <person name="Bureau T."/>
            <person name="Miyao A."/>
            <person name="Hirochika H."/>
            <person name="Nishikawa T."/>
            <person name="Kadowaki K."/>
            <person name="Sugiura M."/>
            <person name="Burr B."/>
            <person name="Sasaki T."/>
        </authorList>
    </citation>
    <scope>NUCLEOTIDE SEQUENCE [LARGE SCALE GENOMIC DNA]</scope>
    <source>
        <strain evidence="8">cv. Nipponbare</strain>
    </source>
</reference>
<keyword evidence="1" id="KW-0723">Serine/threonine-protein kinase</keyword>
<evidence type="ECO:0000313" key="7">
    <source>
        <dbReference type="EMBL" id="BAF21788.1"/>
    </source>
</evidence>
<evidence type="ECO:0000259" key="6">
    <source>
        <dbReference type="PROSITE" id="PS50011"/>
    </source>
</evidence>
<evidence type="ECO:0000256" key="3">
    <source>
        <dbReference type="ARBA" id="ARBA00022741"/>
    </source>
</evidence>
<dbReference type="InterPro" id="IPR000719">
    <property type="entry name" value="Prot_kinase_dom"/>
</dbReference>
<feature type="domain" description="Protein kinase" evidence="6">
    <location>
        <begin position="1"/>
        <end position="101"/>
    </location>
</feature>
<keyword evidence="2" id="KW-0808">Transferase</keyword>
<gene>
    <name evidence="7" type="ordered locus">Os07g0537400</name>
</gene>
<sequence length="101" mass="11238">TREVTSRVVGTYGYMAPEYAMRGHYSVKSDVFSFGILMIEIVTGRRSSGSYSFDQSYDLLSRMGALDHGNNFGDDGSLSYKPCSSRPDAQVYSHWATVCSR</sequence>
<dbReference type="GO" id="GO:0005524">
    <property type="term" value="F:ATP binding"/>
    <property type="evidence" value="ECO:0007669"/>
    <property type="project" value="UniProtKB-KW"/>
</dbReference>
<dbReference type="GO" id="GO:0004674">
    <property type="term" value="F:protein serine/threonine kinase activity"/>
    <property type="evidence" value="ECO:0007669"/>
    <property type="project" value="UniProtKB-KW"/>
</dbReference>
<dbReference type="PANTHER" id="PTHR27002:SF18">
    <property type="entry name" value="OS11G0549300 PROTEIN"/>
    <property type="match status" value="1"/>
</dbReference>
<proteinExistence type="predicted"/>
<dbReference type="EMBL" id="AP008213">
    <property type="protein sequence ID" value="BAF21788.1"/>
    <property type="molecule type" value="Genomic_DNA"/>
</dbReference>
<feature type="non-terminal residue" evidence="7">
    <location>
        <position position="1"/>
    </location>
</feature>
<dbReference type="InterPro" id="IPR011009">
    <property type="entry name" value="Kinase-like_dom_sf"/>
</dbReference>
<keyword evidence="4" id="KW-0418">Kinase</keyword>
<dbReference type="Proteomes" id="UP000000763">
    <property type="component" value="Chromosome 7"/>
</dbReference>
<organism evidence="7 8">
    <name type="scientific">Oryza sativa subsp. japonica</name>
    <name type="common">Rice</name>
    <dbReference type="NCBI Taxonomy" id="39947"/>
    <lineage>
        <taxon>Eukaryota</taxon>
        <taxon>Viridiplantae</taxon>
        <taxon>Streptophyta</taxon>
        <taxon>Embryophyta</taxon>
        <taxon>Tracheophyta</taxon>
        <taxon>Spermatophyta</taxon>
        <taxon>Magnoliopsida</taxon>
        <taxon>Liliopsida</taxon>
        <taxon>Poales</taxon>
        <taxon>Poaceae</taxon>
        <taxon>BOP clade</taxon>
        <taxon>Oryzoideae</taxon>
        <taxon>Oryzeae</taxon>
        <taxon>Oryzinae</taxon>
        <taxon>Oryza</taxon>
        <taxon>Oryza sativa</taxon>
    </lineage>
</organism>
<accession>Q0D5T5</accession>
<evidence type="ECO:0000313" key="8">
    <source>
        <dbReference type="Proteomes" id="UP000000763"/>
    </source>
</evidence>
<evidence type="ECO:0000256" key="5">
    <source>
        <dbReference type="ARBA" id="ARBA00022840"/>
    </source>
</evidence>
<dbReference type="PROSITE" id="PS50011">
    <property type="entry name" value="PROTEIN_KINASE_DOM"/>
    <property type="match status" value="1"/>
</dbReference>
<reference evidence="8" key="2">
    <citation type="journal article" date="2008" name="Nucleic Acids Res.">
        <title>The rice annotation project database (RAP-DB): 2008 update.</title>
        <authorList>
            <consortium name="The rice annotation project (RAP)"/>
        </authorList>
    </citation>
    <scope>GENOME REANNOTATION</scope>
    <source>
        <strain evidence="8">cv. Nipponbare</strain>
    </source>
</reference>